<accession>A0ABW5C5N1</accession>
<proteinExistence type="predicted"/>
<protein>
    <submittedName>
        <fullName evidence="1">Uncharacterized protein</fullName>
    </submittedName>
</protein>
<sequence length="44" mass="4798">MIGVLSKESPNHIKDIPDNAAKLAEVLNIDSKDIEKSLSDSKAY</sequence>
<keyword evidence="2" id="KW-1185">Reference proteome</keyword>
<dbReference type="Proteomes" id="UP001597318">
    <property type="component" value="Unassembled WGS sequence"/>
</dbReference>
<reference evidence="2" key="1">
    <citation type="journal article" date="2019" name="Int. J. Syst. Evol. Microbiol.">
        <title>The Global Catalogue of Microorganisms (GCM) 10K type strain sequencing project: providing services to taxonomists for standard genome sequencing and annotation.</title>
        <authorList>
            <consortium name="The Broad Institute Genomics Platform"/>
            <consortium name="The Broad Institute Genome Sequencing Center for Infectious Disease"/>
            <person name="Wu L."/>
            <person name="Ma J."/>
        </authorList>
    </citation>
    <scope>NUCLEOTIDE SEQUENCE [LARGE SCALE GENOMIC DNA]</scope>
    <source>
        <strain evidence="2">CGMCC 1.15474</strain>
    </source>
</reference>
<name>A0ABW5C5N1_9BACI</name>
<evidence type="ECO:0000313" key="2">
    <source>
        <dbReference type="Proteomes" id="UP001597318"/>
    </source>
</evidence>
<dbReference type="RefSeq" id="WP_281730526.1">
    <property type="nucleotide sequence ID" value="NZ_CP095551.1"/>
</dbReference>
<comment type="caution">
    <text evidence="1">The sequence shown here is derived from an EMBL/GenBank/DDBJ whole genome shotgun (WGS) entry which is preliminary data.</text>
</comment>
<gene>
    <name evidence="1" type="ORF">ACFSKK_22300</name>
</gene>
<organism evidence="1 2">
    <name type="scientific">Metabacillus endolithicus</name>
    <dbReference type="NCBI Taxonomy" id="1535204"/>
    <lineage>
        <taxon>Bacteria</taxon>
        <taxon>Bacillati</taxon>
        <taxon>Bacillota</taxon>
        <taxon>Bacilli</taxon>
        <taxon>Bacillales</taxon>
        <taxon>Bacillaceae</taxon>
        <taxon>Metabacillus</taxon>
    </lineage>
</organism>
<evidence type="ECO:0000313" key="1">
    <source>
        <dbReference type="EMBL" id="MFD2216411.1"/>
    </source>
</evidence>
<dbReference type="EMBL" id="JBHUIK010000007">
    <property type="protein sequence ID" value="MFD2216411.1"/>
    <property type="molecule type" value="Genomic_DNA"/>
</dbReference>